<organism evidence="3 4">
    <name type="scientific">Antrihabitans stalagmiti</name>
    <dbReference type="NCBI Taxonomy" id="2799499"/>
    <lineage>
        <taxon>Bacteria</taxon>
        <taxon>Bacillati</taxon>
        <taxon>Actinomycetota</taxon>
        <taxon>Actinomycetes</taxon>
        <taxon>Mycobacteriales</taxon>
        <taxon>Nocardiaceae</taxon>
        <taxon>Antrihabitans</taxon>
    </lineage>
</organism>
<dbReference type="AlphaFoldDB" id="A0A934NWA0"/>
<dbReference type="InterPro" id="IPR050570">
    <property type="entry name" value="Cell_wall_metabolism_enzyme"/>
</dbReference>
<dbReference type="PANTHER" id="PTHR21666:SF270">
    <property type="entry name" value="MUREIN HYDROLASE ACTIVATOR ENVC"/>
    <property type="match status" value="1"/>
</dbReference>
<protein>
    <submittedName>
        <fullName evidence="3">Peptidoglycan DD-metalloendopeptidase family protein</fullName>
    </submittedName>
</protein>
<evidence type="ECO:0000313" key="3">
    <source>
        <dbReference type="EMBL" id="MBJ8342759.1"/>
    </source>
</evidence>
<dbReference type="InterPro" id="IPR011055">
    <property type="entry name" value="Dup_hybrid_motif"/>
</dbReference>
<sequence>MPRIGRSRPVSAYRPHVSETESTSVDYTGDANLVATATLTADGVRGTSSDASTTGTATLTAAGTRNTSAGASTTATATLAAEGVRATAGGASTTGTATLTAAGTRETSSGSSTTGAATLTASGAVAAQGSSSTTVTATLTADGRVATTGAATLTATATLTADGIVGTPPSAADTIAVATLTADGAIGALGSASTTSTATLTAAGTRGHIGGTSATGTATLTADGTVASGGSASTTATATLTASGSVGLVGGANTTVATATLTAAGGLQALPNGFILKRGQSPLMIVRNGIPALAVYYGSRIIWDGTRPVIVGIPTAQATAHMPAPTTITGASAAIPPMMATASMPEPTAIVNAHVVIPVATATASMPAPTIVVPVDTHIPVMSATASMPTPGVLITDTAIGQAPTMYATASMPAPSAVVNAGVAVPPMTATAFMPAPTAGIQTSVVIPPMAATASMPTPTPATGATTAIPPALASAFMLPPTVVAGANIIIPPMTATATMPAPTMTTTVAISDTLNRPDGPLGPDWVTIGQAPVISAQRAQGGTTGASNSTTAYAARHVTPLTQADQKVTAWVAKPAGTQAYAQGGGGFLRSTADGQNRAEVYATISGTTHTIGIKSYVGGAGTVRASSTAYKLDMLPVSGQLRLCPSGLVLRAVGNVYTVWLNNSPTTISWTDVGNIVSQSNRHWGFVTYTTESSTGTATYSMAIARIDAEDYFPTTPVWETYEWMQPGWGNKTNGFGYYTGSSTTFHNGIDLTTGGTTGRPIYAPADGIVLLAGGPSVMGSAYGNGASIWHEGDICTDYAHMVNPPPLVAGQVVTRGQVIGNVGSTGNSSEPHLHFAVRRGSYPFNGSAGAGTDDKWLMDTQFPYEDPEAFLRQVGVTINWAVNPG</sequence>
<name>A0A934NWA0_9NOCA</name>
<dbReference type="EMBL" id="JAEMNV010000014">
    <property type="protein sequence ID" value="MBJ8342759.1"/>
    <property type="molecule type" value="Genomic_DNA"/>
</dbReference>
<dbReference type="CDD" id="cd12797">
    <property type="entry name" value="M23_peptidase"/>
    <property type="match status" value="1"/>
</dbReference>
<accession>A0A934NWA0</accession>
<dbReference type="InterPro" id="IPR016047">
    <property type="entry name" value="M23ase_b-sheet_dom"/>
</dbReference>
<dbReference type="RefSeq" id="WP_199708462.1">
    <property type="nucleotide sequence ID" value="NZ_JAEMNV010000014.1"/>
</dbReference>
<dbReference type="Proteomes" id="UP000655868">
    <property type="component" value="Unassembled WGS sequence"/>
</dbReference>
<keyword evidence="4" id="KW-1185">Reference proteome</keyword>
<feature type="region of interest" description="Disordered" evidence="1">
    <location>
        <begin position="1"/>
        <end position="23"/>
    </location>
</feature>
<evidence type="ECO:0000256" key="1">
    <source>
        <dbReference type="SAM" id="MobiDB-lite"/>
    </source>
</evidence>
<dbReference type="Pfam" id="PF01551">
    <property type="entry name" value="Peptidase_M23"/>
    <property type="match status" value="1"/>
</dbReference>
<feature type="region of interest" description="Disordered" evidence="1">
    <location>
        <begin position="89"/>
        <end position="116"/>
    </location>
</feature>
<gene>
    <name evidence="3" type="ORF">JGU71_28105</name>
</gene>
<evidence type="ECO:0000313" key="4">
    <source>
        <dbReference type="Proteomes" id="UP000655868"/>
    </source>
</evidence>
<feature type="domain" description="M23ase beta-sheet core" evidence="2">
    <location>
        <begin position="748"/>
        <end position="847"/>
    </location>
</feature>
<dbReference type="SUPFAM" id="SSF51261">
    <property type="entry name" value="Duplicated hybrid motif"/>
    <property type="match status" value="1"/>
</dbReference>
<reference evidence="3" key="1">
    <citation type="submission" date="2020-12" db="EMBL/GenBank/DDBJ databases">
        <title>Antrihabitans popcorni sp. nov. and Antrihabitans auranticaus sp. nov., isolated from a larva cave.</title>
        <authorList>
            <person name="Lee S.D."/>
            <person name="Kim I.S."/>
        </authorList>
    </citation>
    <scope>NUCLEOTIDE SEQUENCE</scope>
    <source>
        <strain evidence="3">YC3-6</strain>
    </source>
</reference>
<comment type="caution">
    <text evidence="3">The sequence shown here is derived from an EMBL/GenBank/DDBJ whole genome shotgun (WGS) entry which is preliminary data.</text>
</comment>
<dbReference type="Gene3D" id="2.70.70.10">
    <property type="entry name" value="Glucose Permease (Domain IIA)"/>
    <property type="match status" value="1"/>
</dbReference>
<dbReference type="GO" id="GO:0004222">
    <property type="term" value="F:metalloendopeptidase activity"/>
    <property type="evidence" value="ECO:0007669"/>
    <property type="project" value="TreeGrafter"/>
</dbReference>
<proteinExistence type="predicted"/>
<dbReference type="PANTHER" id="PTHR21666">
    <property type="entry name" value="PEPTIDASE-RELATED"/>
    <property type="match status" value="1"/>
</dbReference>
<evidence type="ECO:0000259" key="2">
    <source>
        <dbReference type="Pfam" id="PF01551"/>
    </source>
</evidence>